<evidence type="ECO:0000313" key="6">
    <source>
        <dbReference type="EMBL" id="SFI79931.1"/>
    </source>
</evidence>
<dbReference type="AlphaFoldDB" id="A0A1I3L5E9"/>
<feature type="domain" description="HTH lysR-type" evidence="5">
    <location>
        <begin position="1"/>
        <end position="58"/>
    </location>
</feature>
<keyword evidence="4" id="KW-0804">Transcription</keyword>
<evidence type="ECO:0000259" key="5">
    <source>
        <dbReference type="PROSITE" id="PS50931"/>
    </source>
</evidence>
<dbReference type="InterPro" id="IPR036388">
    <property type="entry name" value="WH-like_DNA-bd_sf"/>
</dbReference>
<dbReference type="OrthoDB" id="464481at2"/>
<keyword evidence="3 6" id="KW-0238">DNA-binding</keyword>
<dbReference type="SUPFAM" id="SSF46785">
    <property type="entry name" value="Winged helix' DNA-binding domain"/>
    <property type="match status" value="1"/>
</dbReference>
<dbReference type="RefSeq" id="WP_091012011.1">
    <property type="nucleotide sequence ID" value="NZ_CP041743.1"/>
</dbReference>
<sequence length="293" mass="32455">MDHSTLEIFCAVAEELSITRAAQRLGRVQSNVTTRVQQLEEELGVTLFVRENKRMQLSPQGEKFLGYAKGMLALAEEARQILRPGQPEGLLRIGAMESTVASRLPEPLARYHQMWPGVQLRLSTAPSRQLIDALKDRTLDCAFAALPLSTGETPQDLAELGLTGVRVYTEQLVLVLPPDHPTVREASDLRIHSLAAFKQGCTYRSIAEDWLRSQPTDTVIDIQEVGSYHAMLACVASGSCISFIPRSVIELAPETTRLRQKPIGNADTWMIWRNGYETPALSALREALALAHD</sequence>
<proteinExistence type="inferred from homology"/>
<gene>
    <name evidence="6" type="ORF">SAMN05192543_104256</name>
</gene>
<dbReference type="Gene3D" id="3.40.190.290">
    <property type="match status" value="1"/>
</dbReference>
<keyword evidence="7" id="KW-1185">Reference proteome</keyword>
<organism evidence="6 7">
    <name type="scientific">Paraburkholderia megapolitana</name>
    <dbReference type="NCBI Taxonomy" id="420953"/>
    <lineage>
        <taxon>Bacteria</taxon>
        <taxon>Pseudomonadati</taxon>
        <taxon>Pseudomonadota</taxon>
        <taxon>Betaproteobacteria</taxon>
        <taxon>Burkholderiales</taxon>
        <taxon>Burkholderiaceae</taxon>
        <taxon>Paraburkholderia</taxon>
    </lineage>
</organism>
<dbReference type="PROSITE" id="PS50931">
    <property type="entry name" value="HTH_LYSR"/>
    <property type="match status" value="1"/>
</dbReference>
<dbReference type="FunFam" id="1.10.10.10:FF:000001">
    <property type="entry name" value="LysR family transcriptional regulator"/>
    <property type="match status" value="1"/>
</dbReference>
<evidence type="ECO:0000256" key="1">
    <source>
        <dbReference type="ARBA" id="ARBA00009437"/>
    </source>
</evidence>
<dbReference type="PRINTS" id="PR00039">
    <property type="entry name" value="HTHLYSR"/>
</dbReference>
<evidence type="ECO:0000256" key="4">
    <source>
        <dbReference type="ARBA" id="ARBA00023163"/>
    </source>
</evidence>
<accession>A0A1I3L5E9</accession>
<dbReference type="SUPFAM" id="SSF53850">
    <property type="entry name" value="Periplasmic binding protein-like II"/>
    <property type="match status" value="1"/>
</dbReference>
<comment type="similarity">
    <text evidence="1">Belongs to the LysR transcriptional regulatory family.</text>
</comment>
<name>A0A1I3L5E9_9BURK</name>
<dbReference type="InterPro" id="IPR000847">
    <property type="entry name" value="LysR_HTH_N"/>
</dbReference>
<dbReference type="PANTHER" id="PTHR30126">
    <property type="entry name" value="HTH-TYPE TRANSCRIPTIONAL REGULATOR"/>
    <property type="match status" value="1"/>
</dbReference>
<dbReference type="Proteomes" id="UP000199548">
    <property type="component" value="Unassembled WGS sequence"/>
</dbReference>
<dbReference type="InterPro" id="IPR036390">
    <property type="entry name" value="WH_DNA-bd_sf"/>
</dbReference>
<keyword evidence="2" id="KW-0805">Transcription regulation</keyword>
<dbReference type="Pfam" id="PF00126">
    <property type="entry name" value="HTH_1"/>
    <property type="match status" value="1"/>
</dbReference>
<dbReference type="STRING" id="420953.SAMN05192543_104256"/>
<evidence type="ECO:0000256" key="3">
    <source>
        <dbReference type="ARBA" id="ARBA00023125"/>
    </source>
</evidence>
<dbReference type="Gene3D" id="1.10.10.10">
    <property type="entry name" value="Winged helix-like DNA-binding domain superfamily/Winged helix DNA-binding domain"/>
    <property type="match status" value="1"/>
</dbReference>
<reference evidence="6 7" key="1">
    <citation type="submission" date="2016-10" db="EMBL/GenBank/DDBJ databases">
        <authorList>
            <person name="de Groot N.N."/>
        </authorList>
    </citation>
    <scope>NUCLEOTIDE SEQUENCE [LARGE SCALE GENOMIC DNA]</scope>
    <source>
        <strain evidence="6 7">LMG 23650</strain>
    </source>
</reference>
<evidence type="ECO:0000313" key="7">
    <source>
        <dbReference type="Proteomes" id="UP000199548"/>
    </source>
</evidence>
<dbReference type="PANTHER" id="PTHR30126:SF40">
    <property type="entry name" value="HTH-TYPE TRANSCRIPTIONAL REGULATOR GLTR"/>
    <property type="match status" value="1"/>
</dbReference>
<protein>
    <submittedName>
        <fullName evidence="6">DNA-binding transcriptional regulator, LysR family</fullName>
    </submittedName>
</protein>
<dbReference type="EMBL" id="FOQU01000004">
    <property type="protein sequence ID" value="SFI79931.1"/>
    <property type="molecule type" value="Genomic_DNA"/>
</dbReference>
<dbReference type="InterPro" id="IPR005119">
    <property type="entry name" value="LysR_subst-bd"/>
</dbReference>
<evidence type="ECO:0000256" key="2">
    <source>
        <dbReference type="ARBA" id="ARBA00023015"/>
    </source>
</evidence>
<dbReference type="Pfam" id="PF03466">
    <property type="entry name" value="LysR_substrate"/>
    <property type="match status" value="1"/>
</dbReference>
<dbReference type="GO" id="GO:0003700">
    <property type="term" value="F:DNA-binding transcription factor activity"/>
    <property type="evidence" value="ECO:0007669"/>
    <property type="project" value="InterPro"/>
</dbReference>
<dbReference type="GO" id="GO:0000976">
    <property type="term" value="F:transcription cis-regulatory region binding"/>
    <property type="evidence" value="ECO:0007669"/>
    <property type="project" value="TreeGrafter"/>
</dbReference>